<dbReference type="PANTHER" id="PTHR33393:SF12">
    <property type="entry name" value="CAPSULE BIOSYNTHESIS PROTEIN CAPA"/>
    <property type="match status" value="1"/>
</dbReference>
<proteinExistence type="inferred from homology"/>
<dbReference type="SUPFAM" id="SSF56300">
    <property type="entry name" value="Metallo-dependent phosphatases"/>
    <property type="match status" value="1"/>
</dbReference>
<keyword evidence="5" id="KW-1185">Reference proteome</keyword>
<comment type="similarity">
    <text evidence="1">Belongs to the CapA family.</text>
</comment>
<dbReference type="PROSITE" id="PS51257">
    <property type="entry name" value="PROKAR_LIPOPROTEIN"/>
    <property type="match status" value="1"/>
</dbReference>
<dbReference type="InterPro" id="IPR029052">
    <property type="entry name" value="Metallo-depent_PP-like"/>
</dbReference>
<organism evidence="4 5">
    <name type="scientific">Gracilibacillus marinus</name>
    <dbReference type="NCBI Taxonomy" id="630535"/>
    <lineage>
        <taxon>Bacteria</taxon>
        <taxon>Bacillati</taxon>
        <taxon>Bacillota</taxon>
        <taxon>Bacilli</taxon>
        <taxon>Bacillales</taxon>
        <taxon>Bacillaceae</taxon>
        <taxon>Gracilibacillus</taxon>
    </lineage>
</organism>
<dbReference type="Proteomes" id="UP001595880">
    <property type="component" value="Unassembled WGS sequence"/>
</dbReference>
<dbReference type="InterPro" id="IPR019079">
    <property type="entry name" value="Capsule_synth_CapA"/>
</dbReference>
<accession>A0ABV8VUG3</accession>
<dbReference type="PANTHER" id="PTHR33393">
    <property type="entry name" value="POLYGLUTAMINE SYNTHESIS ACCESSORY PROTEIN RV0574C-RELATED"/>
    <property type="match status" value="1"/>
</dbReference>
<feature type="chain" id="PRO_5047539438" evidence="2">
    <location>
        <begin position="23"/>
        <end position="386"/>
    </location>
</feature>
<dbReference type="CDD" id="cd07381">
    <property type="entry name" value="MPP_CapA"/>
    <property type="match status" value="1"/>
</dbReference>
<name>A0ABV8VUG3_9BACI</name>
<dbReference type="Pfam" id="PF09587">
    <property type="entry name" value="PGA_cap"/>
    <property type="match status" value="1"/>
</dbReference>
<feature type="signal peptide" evidence="2">
    <location>
        <begin position="1"/>
        <end position="22"/>
    </location>
</feature>
<comment type="caution">
    <text evidence="4">The sequence shown here is derived from an EMBL/GenBank/DDBJ whole genome shotgun (WGS) entry which is preliminary data.</text>
</comment>
<evidence type="ECO:0000259" key="3">
    <source>
        <dbReference type="SMART" id="SM00854"/>
    </source>
</evidence>
<evidence type="ECO:0000313" key="5">
    <source>
        <dbReference type="Proteomes" id="UP001595880"/>
    </source>
</evidence>
<dbReference type="InterPro" id="IPR052169">
    <property type="entry name" value="CW_Biosynth-Accessory"/>
</dbReference>
<dbReference type="EMBL" id="JBHSDV010000002">
    <property type="protein sequence ID" value="MFC4388142.1"/>
    <property type="molecule type" value="Genomic_DNA"/>
</dbReference>
<evidence type="ECO:0000256" key="1">
    <source>
        <dbReference type="ARBA" id="ARBA00005662"/>
    </source>
</evidence>
<sequence>MNKRIGLLLLFLIVLAGCQSYEKQTETTTAITLKQTEGNFVESIKPDIKEITIAAIGDILIHDRVYNTAVEGEGYNFLPMLTEVDDYLKTPTITMANQETIIGGKDIGLSSYPSFNSPEELADNFQEVGVDIVTMANNHTLDRGEIAIQNAIAHYEKIDMPYTGSYKSPADREKVRVIETAEGIKVGFLSYTYGTNGIPVPSGKDYLVNLIDKEQIEEDVKVARESADVIILSYHFGNEYERLPNDNQQELAQFASDLGVEVVIGHHPHVVQPVEWLEGKNGQKTLVAYSLGNFLSGQEQLYQRIGGMLQFQVSKISYSDDTIIEVSNPSFLPTFVQYDVIKGKMANFQVLPFHQVTEEQLDNHQAHYEEIQQHVQQWMPELQIIE</sequence>
<evidence type="ECO:0000313" key="4">
    <source>
        <dbReference type="EMBL" id="MFC4388142.1"/>
    </source>
</evidence>
<evidence type="ECO:0000256" key="2">
    <source>
        <dbReference type="SAM" id="SignalP"/>
    </source>
</evidence>
<gene>
    <name evidence="4" type="ORF">ACFOZ1_10010</name>
</gene>
<protein>
    <submittedName>
        <fullName evidence="4">CapA family protein</fullName>
    </submittedName>
</protein>
<feature type="domain" description="Capsule synthesis protein CapA" evidence="3">
    <location>
        <begin position="52"/>
        <end position="298"/>
    </location>
</feature>
<dbReference type="Gene3D" id="3.60.21.10">
    <property type="match status" value="1"/>
</dbReference>
<dbReference type="RefSeq" id="WP_390198938.1">
    <property type="nucleotide sequence ID" value="NZ_JBHSDV010000002.1"/>
</dbReference>
<reference evidence="5" key="1">
    <citation type="journal article" date="2019" name="Int. J. Syst. Evol. Microbiol.">
        <title>The Global Catalogue of Microorganisms (GCM) 10K type strain sequencing project: providing services to taxonomists for standard genome sequencing and annotation.</title>
        <authorList>
            <consortium name="The Broad Institute Genomics Platform"/>
            <consortium name="The Broad Institute Genome Sequencing Center for Infectious Disease"/>
            <person name="Wu L."/>
            <person name="Ma J."/>
        </authorList>
    </citation>
    <scope>NUCLEOTIDE SEQUENCE [LARGE SCALE GENOMIC DNA]</scope>
    <source>
        <strain evidence="5">KACC 14058</strain>
    </source>
</reference>
<dbReference type="SMART" id="SM00854">
    <property type="entry name" value="PGA_cap"/>
    <property type="match status" value="1"/>
</dbReference>
<keyword evidence="2" id="KW-0732">Signal</keyword>